<evidence type="ECO:0000259" key="2">
    <source>
        <dbReference type="Pfam" id="PF18992"/>
    </source>
</evidence>
<evidence type="ECO:0000313" key="3">
    <source>
        <dbReference type="EMBL" id="TNN09555.1"/>
    </source>
</evidence>
<dbReference type="EMBL" id="SKCS01000394">
    <property type="protein sequence ID" value="TNN09555.1"/>
    <property type="molecule type" value="Genomic_DNA"/>
</dbReference>
<reference evidence="3 4" key="1">
    <citation type="submission" date="2019-03" db="EMBL/GenBank/DDBJ databases">
        <title>An improved genome assembly of the fluke Schistosoma japonicum.</title>
        <authorList>
            <person name="Hu W."/>
            <person name="Luo F."/>
            <person name="Yin M."/>
            <person name="Mo X."/>
            <person name="Sun C."/>
            <person name="Wu Q."/>
            <person name="Zhu B."/>
            <person name="Xiang M."/>
            <person name="Wang J."/>
            <person name="Wang Y."/>
            <person name="Zhang T."/>
            <person name="Xu B."/>
            <person name="Zheng H."/>
            <person name="Feng Z."/>
        </authorList>
    </citation>
    <scope>NUCLEOTIDE SEQUENCE [LARGE SCALE GENOMIC DNA]</scope>
    <source>
        <strain evidence="3">HuSjv2</strain>
        <tissue evidence="3">Worms</tissue>
    </source>
</reference>
<proteinExistence type="predicted"/>
<dbReference type="Proteomes" id="UP000311919">
    <property type="component" value="Unassembled WGS sequence"/>
</dbReference>
<feature type="region of interest" description="Disordered" evidence="1">
    <location>
        <begin position="357"/>
        <end position="378"/>
    </location>
</feature>
<evidence type="ECO:0000313" key="4">
    <source>
        <dbReference type="Proteomes" id="UP000311919"/>
    </source>
</evidence>
<dbReference type="AlphaFoldDB" id="A0A4Z2CZ60"/>
<protein>
    <recommendedName>
        <fullName evidence="2">DUF5725 domain-containing protein</fullName>
    </recommendedName>
</protein>
<comment type="caution">
    <text evidence="3">The sequence shown here is derived from an EMBL/GenBank/DDBJ whole genome shotgun (WGS) entry which is preliminary data.</text>
</comment>
<keyword evidence="4" id="KW-1185">Reference proteome</keyword>
<dbReference type="Pfam" id="PF18992">
    <property type="entry name" value="DUF5725"/>
    <property type="match status" value="1"/>
</dbReference>
<name>A0A4Z2CZ60_SCHJA</name>
<sequence>MMNTLRNIDSTWLHNWKDYEMYANSLNTTLSNNNNNLSTSISIPFSEEHQQQHQVEKQSQKVNLVNRLKDNQMEFTVNRLTNTNANVQQNNNNNISSSNMFNESFNSRIHNNNNNNCHLDPIISPSSLSSHNQQLLWNQWMANFITSNNCINSSNGLLLSSSSSPLSHITMNNSERIDNLTMSEMDSMEGNEHKSPRLCPSMFMSSPEFNPSDFFNSNRKSSSLSTQSTTTATITTASPSASMRFRGNKFGRLKTKCLHANRYQQSYSLSNNRLHMCCKANQLSPVMTTSALKTIRRSSLNFPNSHWSNLPFGPQVTPTSSSSPPTLITDQNIRSNFLNDIQFPGLDISNANGALSSSASNSRATHHHSNNSSSNHNNLIDRPVVVLNPDEPREIFIGGVQSVALPLWAYCKCLTMVRGEPHELGPRLCLRLLQSLFSLHYLVTHNYNGSGGKAPIDPIVMSAVLRQAQLQFGSGYFFTEPMALGKLRDYLNNAFRVMAFRQRKGERVRSPFWNEKGEPIHDLEAPVEFSNITDIIIIPHSGTPTSPTNSNTATNTIAAVTTMSNESDSNPNSK</sequence>
<dbReference type="InterPro" id="IPR043783">
    <property type="entry name" value="DUF5725"/>
</dbReference>
<gene>
    <name evidence="3" type="ORF">EWB00_006258</name>
</gene>
<dbReference type="OrthoDB" id="6263655at2759"/>
<evidence type="ECO:0000256" key="1">
    <source>
        <dbReference type="SAM" id="MobiDB-lite"/>
    </source>
</evidence>
<organism evidence="3 4">
    <name type="scientific">Schistosoma japonicum</name>
    <name type="common">Blood fluke</name>
    <dbReference type="NCBI Taxonomy" id="6182"/>
    <lineage>
        <taxon>Eukaryota</taxon>
        <taxon>Metazoa</taxon>
        <taxon>Spiralia</taxon>
        <taxon>Lophotrochozoa</taxon>
        <taxon>Platyhelminthes</taxon>
        <taxon>Trematoda</taxon>
        <taxon>Digenea</taxon>
        <taxon>Strigeidida</taxon>
        <taxon>Schistosomatoidea</taxon>
        <taxon>Schistosomatidae</taxon>
        <taxon>Schistosoma</taxon>
    </lineage>
</organism>
<accession>A0A4Z2CZ60</accession>
<feature type="domain" description="DUF5725" evidence="2">
    <location>
        <begin position="381"/>
        <end position="537"/>
    </location>
</feature>